<dbReference type="EMBL" id="JARYMX010000007">
    <property type="protein sequence ID" value="KAJ9541556.1"/>
    <property type="molecule type" value="Genomic_DNA"/>
</dbReference>
<organism evidence="1 2">
    <name type="scientific">Centaurea solstitialis</name>
    <name type="common">yellow star-thistle</name>
    <dbReference type="NCBI Taxonomy" id="347529"/>
    <lineage>
        <taxon>Eukaryota</taxon>
        <taxon>Viridiplantae</taxon>
        <taxon>Streptophyta</taxon>
        <taxon>Embryophyta</taxon>
        <taxon>Tracheophyta</taxon>
        <taxon>Spermatophyta</taxon>
        <taxon>Magnoliopsida</taxon>
        <taxon>eudicotyledons</taxon>
        <taxon>Gunneridae</taxon>
        <taxon>Pentapetalae</taxon>
        <taxon>asterids</taxon>
        <taxon>campanulids</taxon>
        <taxon>Asterales</taxon>
        <taxon>Asteraceae</taxon>
        <taxon>Carduoideae</taxon>
        <taxon>Cardueae</taxon>
        <taxon>Centaureinae</taxon>
        <taxon>Centaurea</taxon>
    </lineage>
</organism>
<proteinExistence type="predicted"/>
<dbReference type="AlphaFoldDB" id="A0AA38SRY3"/>
<sequence>MEYNTTEALHQANWQSGVMNQMASHFSIQPNTAYAPSPFWPYSEDAPPDTAIYDLEPSTILEYSLSDQISHSLNYVEKPVAVLDRKVRRLRNKEIGIVKVQWQHRKGSEWTWELEAEMREHYPELFSV</sequence>
<accession>A0AA38SRY3</accession>
<keyword evidence="2" id="KW-1185">Reference proteome</keyword>
<reference evidence="1" key="1">
    <citation type="submission" date="2023-03" db="EMBL/GenBank/DDBJ databases">
        <title>Chromosome-scale reference genome and RAD-based genetic map of yellow starthistle (Centaurea solstitialis) reveal putative structural variation and QTLs associated with invader traits.</title>
        <authorList>
            <person name="Reatini B."/>
            <person name="Cang F.A."/>
            <person name="Jiang Q."/>
            <person name="Mckibben M.T.W."/>
            <person name="Barker M.S."/>
            <person name="Rieseberg L.H."/>
            <person name="Dlugosch K.M."/>
        </authorList>
    </citation>
    <scope>NUCLEOTIDE SEQUENCE</scope>
    <source>
        <strain evidence="1">CAN-66</strain>
        <tissue evidence="1">Leaf</tissue>
    </source>
</reference>
<name>A0AA38SRY3_9ASTR</name>
<dbReference type="Proteomes" id="UP001172457">
    <property type="component" value="Chromosome 7"/>
</dbReference>
<dbReference type="PANTHER" id="PTHR46148">
    <property type="entry name" value="CHROMO DOMAIN-CONTAINING PROTEIN"/>
    <property type="match status" value="1"/>
</dbReference>
<protein>
    <recommendedName>
        <fullName evidence="3">Chromo domain-containing protein</fullName>
    </recommendedName>
</protein>
<dbReference type="PANTHER" id="PTHR46148:SF57">
    <property type="entry name" value="OS12G0499874 PROTEIN"/>
    <property type="match status" value="1"/>
</dbReference>
<comment type="caution">
    <text evidence="1">The sequence shown here is derived from an EMBL/GenBank/DDBJ whole genome shotgun (WGS) entry which is preliminary data.</text>
</comment>
<evidence type="ECO:0000313" key="1">
    <source>
        <dbReference type="EMBL" id="KAJ9541556.1"/>
    </source>
</evidence>
<gene>
    <name evidence="1" type="ORF">OSB04_028062</name>
</gene>
<evidence type="ECO:0000313" key="2">
    <source>
        <dbReference type="Proteomes" id="UP001172457"/>
    </source>
</evidence>
<evidence type="ECO:0008006" key="3">
    <source>
        <dbReference type="Google" id="ProtNLM"/>
    </source>
</evidence>